<dbReference type="Proteomes" id="UP000033930">
    <property type="component" value="Unassembled WGS sequence"/>
</dbReference>
<organism evidence="2 3">
    <name type="scientific">Candidatus Uhrbacteria bacterium GW2011_GWC1_41_20</name>
    <dbReference type="NCBI Taxonomy" id="1618983"/>
    <lineage>
        <taxon>Bacteria</taxon>
        <taxon>Candidatus Uhriibacteriota</taxon>
    </lineage>
</organism>
<evidence type="ECO:0000313" key="2">
    <source>
        <dbReference type="EMBL" id="KKR98940.1"/>
    </source>
</evidence>
<dbReference type="AlphaFoldDB" id="A0A0G0XQ34"/>
<name>A0A0G0XQ34_9BACT</name>
<gene>
    <name evidence="2" type="ORF">UU50_C0013G0019</name>
</gene>
<feature type="compositionally biased region" description="Basic residues" evidence="1">
    <location>
        <begin position="65"/>
        <end position="77"/>
    </location>
</feature>
<protein>
    <submittedName>
        <fullName evidence="2">Uncharacterized protein</fullName>
    </submittedName>
</protein>
<accession>A0A0G0XQ34</accession>
<feature type="compositionally biased region" description="Basic and acidic residues" evidence="1">
    <location>
        <begin position="123"/>
        <end position="137"/>
    </location>
</feature>
<dbReference type="EMBL" id="LCAW01000013">
    <property type="protein sequence ID" value="KKR98940.1"/>
    <property type="molecule type" value="Genomic_DNA"/>
</dbReference>
<feature type="region of interest" description="Disordered" evidence="1">
    <location>
        <begin position="1"/>
        <end position="144"/>
    </location>
</feature>
<proteinExistence type="predicted"/>
<comment type="caution">
    <text evidence="2">The sequence shown here is derived from an EMBL/GenBank/DDBJ whole genome shotgun (WGS) entry which is preliminary data.</text>
</comment>
<reference evidence="2 3" key="1">
    <citation type="journal article" date="2015" name="Nature">
        <title>rRNA introns, odd ribosomes, and small enigmatic genomes across a large radiation of phyla.</title>
        <authorList>
            <person name="Brown C.T."/>
            <person name="Hug L.A."/>
            <person name="Thomas B.C."/>
            <person name="Sharon I."/>
            <person name="Castelle C.J."/>
            <person name="Singh A."/>
            <person name="Wilkins M.J."/>
            <person name="Williams K.H."/>
            <person name="Banfield J.F."/>
        </authorList>
    </citation>
    <scope>NUCLEOTIDE SEQUENCE [LARGE SCALE GENOMIC DNA]</scope>
</reference>
<evidence type="ECO:0000256" key="1">
    <source>
        <dbReference type="SAM" id="MobiDB-lite"/>
    </source>
</evidence>
<evidence type="ECO:0000313" key="3">
    <source>
        <dbReference type="Proteomes" id="UP000033930"/>
    </source>
</evidence>
<feature type="compositionally biased region" description="Basic and acidic residues" evidence="1">
    <location>
        <begin position="15"/>
        <end position="34"/>
    </location>
</feature>
<sequence length="144" mass="15763">MALSADLHPAGDISSSKEDTRRAEHRSIHQKHDSVPAPRLRGGEPGQGDRHHPGDAGGGSDPAARQRRAPGHRRRQGQRTGDAHAQATQVPREHRWQGWSHGPSPVHPQGDLSPALRQARVRRGLDRSGGERQHPRELAVALRP</sequence>